<evidence type="ECO:0000256" key="4">
    <source>
        <dbReference type="SAM" id="MobiDB-lite"/>
    </source>
</evidence>
<evidence type="ECO:0000313" key="8">
    <source>
        <dbReference type="EMBL" id="NNU15201.1"/>
    </source>
</evidence>
<dbReference type="Pfam" id="PF00672">
    <property type="entry name" value="HAMP"/>
    <property type="match status" value="1"/>
</dbReference>
<name>A0A7Y3W4F9_9PROT</name>
<dbReference type="GO" id="GO:0007165">
    <property type="term" value="P:signal transduction"/>
    <property type="evidence" value="ECO:0007669"/>
    <property type="project" value="UniProtKB-KW"/>
</dbReference>
<evidence type="ECO:0000256" key="1">
    <source>
        <dbReference type="ARBA" id="ARBA00022500"/>
    </source>
</evidence>
<dbReference type="PANTHER" id="PTHR43531:SF11">
    <property type="entry name" value="METHYL-ACCEPTING CHEMOTAXIS PROTEIN 3"/>
    <property type="match status" value="1"/>
</dbReference>
<dbReference type="GO" id="GO:0016020">
    <property type="term" value="C:membrane"/>
    <property type="evidence" value="ECO:0007669"/>
    <property type="project" value="InterPro"/>
</dbReference>
<dbReference type="PROSITE" id="PS50111">
    <property type="entry name" value="CHEMOTAXIS_TRANSDUC_2"/>
    <property type="match status" value="1"/>
</dbReference>
<dbReference type="EMBL" id="JABFCX010000002">
    <property type="protein sequence ID" value="NNU15201.1"/>
    <property type="molecule type" value="Genomic_DNA"/>
</dbReference>
<evidence type="ECO:0000313" key="9">
    <source>
        <dbReference type="Proteomes" id="UP000536835"/>
    </source>
</evidence>
<dbReference type="SUPFAM" id="SSF158472">
    <property type="entry name" value="HAMP domain-like"/>
    <property type="match status" value="1"/>
</dbReference>
<feature type="domain" description="Methyl-accepting transducer" evidence="6">
    <location>
        <begin position="691"/>
        <end position="920"/>
    </location>
</feature>
<evidence type="ECO:0000256" key="2">
    <source>
        <dbReference type="ARBA" id="ARBA00029447"/>
    </source>
</evidence>
<reference evidence="8 9" key="1">
    <citation type="submission" date="2020-05" db="EMBL/GenBank/DDBJ databases">
        <title>Parvularcula mediterraneae sp. nov., isolated from polypropylene straw from shallow seawater of the seashore of Laganas in Zakynthos island, Greece.</title>
        <authorList>
            <person name="Szabo I."/>
            <person name="Al-Omari J."/>
            <person name="Rado J."/>
            <person name="Szerdahelyi G.S."/>
        </authorList>
    </citation>
    <scope>NUCLEOTIDE SEQUENCE [LARGE SCALE GENOMIC DNA]</scope>
    <source>
        <strain evidence="8 9">ZS-1/3</strain>
    </source>
</reference>
<dbReference type="Pfam" id="PF00015">
    <property type="entry name" value="MCPsignal"/>
    <property type="match status" value="1"/>
</dbReference>
<dbReference type="InterPro" id="IPR004089">
    <property type="entry name" value="MCPsignal_dom"/>
</dbReference>
<keyword evidence="3" id="KW-0807">Transducer</keyword>
<dbReference type="PROSITE" id="PS50885">
    <property type="entry name" value="HAMP"/>
    <property type="match status" value="2"/>
</dbReference>
<dbReference type="CDD" id="cd06225">
    <property type="entry name" value="HAMP"/>
    <property type="match status" value="1"/>
</dbReference>
<keyword evidence="5" id="KW-1133">Transmembrane helix</keyword>
<dbReference type="Gene3D" id="1.10.287.950">
    <property type="entry name" value="Methyl-accepting chemotaxis protein"/>
    <property type="match status" value="1"/>
</dbReference>
<feature type="domain" description="HAMP" evidence="7">
    <location>
        <begin position="597"/>
        <end position="641"/>
    </location>
</feature>
<dbReference type="SUPFAM" id="SSF58104">
    <property type="entry name" value="Methyl-accepting chemotaxis protein (MCP) signaling domain"/>
    <property type="match status" value="1"/>
</dbReference>
<evidence type="ECO:0000259" key="7">
    <source>
        <dbReference type="PROSITE" id="PS50885"/>
    </source>
</evidence>
<sequence length="950" mass="104192">MHRFTTIRTRLLSGLTTSALLQLIALAIAVVALFATSEAVRQVSMQKLPQARHASELASASERLGDDVGDLIGSQTMEAREENYQRFLTRFEDSATIVSELDAEIVGEGHLINVEEARTSLMDATNSVHEANGAYLERRFQRMDIIASAKATQGTLSEALEEAIDGASGADVETLLRLGLSVKTIATLYSDLSLLEDPAAISGLESDFALYADDVRINLAILGASATEAVRTAADAFLNAGTGEAGLFAVRRDELSNFASADDARVLAQAAVQRQNEAISELMTDISGAADAAAAKTLASAEANTWILSIIAVISLGVAVGLGYFYVHRGILRRMDALSGVMNKVSEGDLTQKPEGLDIQDEIGTMARALEVFRENALKAEEMNKEMLAAQEQALEAERREREAAEERRKAEMQAEKERQEAEERARQEREAAAERERQLKEEAAQKEMEARERQREAEAEAERKRLEEEARLMKEKAEAEELARQEREAAAERRRQEEEQRRQEKLAAEERERQLREEAAEKERIAEKKRQDAEAKAMREKAEEEKRRLEERAEAERKAQEEREAAAERQRQAEIEAQERLEAERRAMIQKLGSSIGEVVRAAQSGDFSKTVEADFEDEELNELAANLNALVGTVKGGLEETIFVLKALQDSDLTKRIEGDFEGAFADLRDGVNFSADGLKNVINNLRNTSSRVGSSLNELMSSVDELSAQTSTQAATLEETSASLQSFTTTVESTAKRTSEMRDNARHTQDRAEQGGRVMTEANEAMDRVAKSSKKVTEITSVIESIAFQTNLLALNASVEAARAGEAGKGFAVVAAEVRNLAQSTANASKEIGQLIGQSNEEIKGGVTLVSKAAEDLKAIVEEVSQNVVLIDEVSQATDSQNLTLREINAAMSDLDRLTQGNNTLVDRNTHAIGEAKHEFDHLDRVVAAFKLDGEVTTKVYTAQDAA</sequence>
<dbReference type="InterPro" id="IPR051310">
    <property type="entry name" value="MCP_chemotaxis"/>
</dbReference>
<keyword evidence="5" id="KW-0812">Transmembrane</keyword>
<dbReference type="PANTHER" id="PTHR43531">
    <property type="entry name" value="PROTEIN ICFG"/>
    <property type="match status" value="1"/>
</dbReference>
<gene>
    <name evidence="8" type="ORF">HK107_02530</name>
</gene>
<evidence type="ECO:0000256" key="3">
    <source>
        <dbReference type="PROSITE-ProRule" id="PRU00284"/>
    </source>
</evidence>
<dbReference type="SMART" id="SM00283">
    <property type="entry name" value="MA"/>
    <property type="match status" value="1"/>
</dbReference>
<keyword evidence="1" id="KW-0145">Chemotaxis</keyword>
<comment type="similarity">
    <text evidence="2">Belongs to the methyl-accepting chemotaxis (MCP) protein family.</text>
</comment>
<dbReference type="AlphaFoldDB" id="A0A7Y3W4F9"/>
<dbReference type="InterPro" id="IPR003660">
    <property type="entry name" value="HAMP_dom"/>
</dbReference>
<accession>A0A7Y3W4F9</accession>
<feature type="transmembrane region" description="Helical" evidence="5">
    <location>
        <begin position="306"/>
        <end position="327"/>
    </location>
</feature>
<feature type="domain" description="HAMP" evidence="7">
    <location>
        <begin position="329"/>
        <end position="382"/>
    </location>
</feature>
<proteinExistence type="inferred from homology"/>
<protein>
    <submittedName>
        <fullName evidence="8">HAMP domain-containing protein</fullName>
    </submittedName>
</protein>
<dbReference type="SMART" id="SM00304">
    <property type="entry name" value="HAMP"/>
    <property type="match status" value="2"/>
</dbReference>
<dbReference type="Proteomes" id="UP000536835">
    <property type="component" value="Unassembled WGS sequence"/>
</dbReference>
<evidence type="ECO:0000259" key="6">
    <source>
        <dbReference type="PROSITE" id="PS50111"/>
    </source>
</evidence>
<organism evidence="8 9">
    <name type="scientific">Parvularcula mediterranea</name>
    <dbReference type="NCBI Taxonomy" id="2732508"/>
    <lineage>
        <taxon>Bacteria</taxon>
        <taxon>Pseudomonadati</taxon>
        <taxon>Pseudomonadota</taxon>
        <taxon>Alphaproteobacteria</taxon>
        <taxon>Parvularculales</taxon>
        <taxon>Parvularculaceae</taxon>
        <taxon>Parvularcula</taxon>
    </lineage>
</organism>
<dbReference type="Gene3D" id="6.10.340.10">
    <property type="match status" value="1"/>
</dbReference>
<feature type="region of interest" description="Disordered" evidence="4">
    <location>
        <begin position="392"/>
        <end position="574"/>
    </location>
</feature>
<keyword evidence="9" id="KW-1185">Reference proteome</keyword>
<comment type="caution">
    <text evidence="8">The sequence shown here is derived from an EMBL/GenBank/DDBJ whole genome shotgun (WGS) entry which is preliminary data.</text>
</comment>
<keyword evidence="5" id="KW-0472">Membrane</keyword>
<feature type="compositionally biased region" description="Basic and acidic residues" evidence="4">
    <location>
        <begin position="396"/>
        <end position="574"/>
    </location>
</feature>
<evidence type="ECO:0000256" key="5">
    <source>
        <dbReference type="SAM" id="Phobius"/>
    </source>
</evidence>
<dbReference type="GO" id="GO:0006935">
    <property type="term" value="P:chemotaxis"/>
    <property type="evidence" value="ECO:0007669"/>
    <property type="project" value="UniProtKB-KW"/>
</dbReference>
<feature type="region of interest" description="Disordered" evidence="4">
    <location>
        <begin position="737"/>
        <end position="757"/>
    </location>
</feature>